<dbReference type="EnsemblPlants" id="evm.model.01.2075">
    <property type="protein sequence ID" value="cds.evm.model.01.2075"/>
    <property type="gene ID" value="evm.TU.01.2075"/>
</dbReference>
<name>A0A803NJM0_CANSA</name>
<organism evidence="2 3">
    <name type="scientific">Cannabis sativa</name>
    <name type="common">Hemp</name>
    <name type="synonym">Marijuana</name>
    <dbReference type="NCBI Taxonomy" id="3483"/>
    <lineage>
        <taxon>Eukaryota</taxon>
        <taxon>Viridiplantae</taxon>
        <taxon>Streptophyta</taxon>
        <taxon>Embryophyta</taxon>
        <taxon>Tracheophyta</taxon>
        <taxon>Spermatophyta</taxon>
        <taxon>Magnoliopsida</taxon>
        <taxon>eudicotyledons</taxon>
        <taxon>Gunneridae</taxon>
        <taxon>Pentapetalae</taxon>
        <taxon>rosids</taxon>
        <taxon>fabids</taxon>
        <taxon>Rosales</taxon>
        <taxon>Cannabaceae</taxon>
        <taxon>Cannabis</taxon>
    </lineage>
</organism>
<dbReference type="EMBL" id="UZAU01000056">
    <property type="status" value="NOT_ANNOTATED_CDS"/>
    <property type="molecule type" value="Genomic_DNA"/>
</dbReference>
<evidence type="ECO:0000313" key="2">
    <source>
        <dbReference type="EnsemblPlants" id="cds.evm.model.01.2075"/>
    </source>
</evidence>
<feature type="region of interest" description="Disordered" evidence="1">
    <location>
        <begin position="23"/>
        <end position="49"/>
    </location>
</feature>
<keyword evidence="3" id="KW-1185">Reference proteome</keyword>
<evidence type="ECO:0000256" key="1">
    <source>
        <dbReference type="SAM" id="MobiDB-lite"/>
    </source>
</evidence>
<dbReference type="AlphaFoldDB" id="A0A803NJM0"/>
<evidence type="ECO:0000313" key="3">
    <source>
        <dbReference type="Proteomes" id="UP000596661"/>
    </source>
</evidence>
<dbReference type="Gramene" id="evm.model.01.2075">
    <property type="protein sequence ID" value="cds.evm.model.01.2075"/>
    <property type="gene ID" value="evm.TU.01.2075"/>
</dbReference>
<reference evidence="2" key="2">
    <citation type="submission" date="2021-03" db="UniProtKB">
        <authorList>
            <consortium name="EnsemblPlants"/>
        </authorList>
    </citation>
    <scope>IDENTIFICATION</scope>
</reference>
<accession>A0A803NJM0</accession>
<proteinExistence type="predicted"/>
<sequence length="316" mass="34627">MASNVTNQSRNVFSKKLMVQEEVEAPVAEQPEADRDKENSDSASEIEEAMPARRQYKTCVVFPNNPLGSYDEARVPTYSCSIPTLRMRDRANYILSLRIERRNILRLACEANFWKYGLYPPESGVKGAEGPTRGPNDVPTVEETFPGGEHTPYLDDKIPLSRLARIVEKREKALHQCLARGGTPSDPALSNRPRGQGFARPTRPLPASRGNGKATISDSNMASRLMDLAAEPSGRASSGCPKAKVAQITRSSDAIRYKPLEGCPARVALTKSWLARSAPLRVWPARNQVTNLAAEASKLGMKLGNKDQALQLALDG</sequence>
<protein>
    <submittedName>
        <fullName evidence="2">Uncharacterized protein</fullName>
    </submittedName>
</protein>
<reference evidence="2" key="1">
    <citation type="submission" date="2018-11" db="EMBL/GenBank/DDBJ databases">
        <authorList>
            <person name="Grassa J C."/>
        </authorList>
    </citation>
    <scope>NUCLEOTIDE SEQUENCE [LARGE SCALE GENOMIC DNA]</scope>
</reference>
<feature type="region of interest" description="Disordered" evidence="1">
    <location>
        <begin position="179"/>
        <end position="217"/>
    </location>
</feature>
<dbReference type="Proteomes" id="UP000596661">
    <property type="component" value="Chromosome 1"/>
</dbReference>